<keyword evidence="6 7" id="KW-0961">Cell wall biogenesis/degradation</keyword>
<evidence type="ECO:0000256" key="7">
    <source>
        <dbReference type="PROSITE-ProRule" id="PRU01373"/>
    </source>
</evidence>
<dbReference type="GO" id="GO:0004180">
    <property type="term" value="F:carboxypeptidase activity"/>
    <property type="evidence" value="ECO:0007669"/>
    <property type="project" value="UniProtKB-ARBA"/>
</dbReference>
<protein>
    <recommendedName>
        <fullName evidence="8">L,D-TPase catalytic domain-containing protein</fullName>
    </recommendedName>
</protein>
<keyword evidence="4 7" id="KW-0133">Cell shape</keyword>
<dbReference type="UniPathway" id="UPA00219"/>
<dbReference type="AlphaFoldDB" id="A0A6S6U165"/>
<evidence type="ECO:0000256" key="2">
    <source>
        <dbReference type="ARBA" id="ARBA00005992"/>
    </source>
</evidence>
<accession>A0A6S6U165</accession>
<keyword evidence="3" id="KW-0808">Transferase</keyword>
<evidence type="ECO:0000256" key="6">
    <source>
        <dbReference type="ARBA" id="ARBA00023316"/>
    </source>
</evidence>
<evidence type="ECO:0000256" key="3">
    <source>
        <dbReference type="ARBA" id="ARBA00022679"/>
    </source>
</evidence>
<dbReference type="InterPro" id="IPR052905">
    <property type="entry name" value="LD-transpeptidase_YkuD-like"/>
</dbReference>
<dbReference type="InterPro" id="IPR038063">
    <property type="entry name" value="Transpep_catalytic_dom"/>
</dbReference>
<proteinExistence type="inferred from homology"/>
<gene>
    <name evidence="9" type="ORF">HELGO_WM1945</name>
</gene>
<evidence type="ECO:0000256" key="1">
    <source>
        <dbReference type="ARBA" id="ARBA00004752"/>
    </source>
</evidence>
<reference evidence="9" key="1">
    <citation type="submission" date="2020-01" db="EMBL/GenBank/DDBJ databases">
        <authorList>
            <person name="Meier V. D."/>
            <person name="Meier V D."/>
        </authorList>
    </citation>
    <scope>NUCLEOTIDE SEQUENCE</scope>
    <source>
        <strain evidence="9">HLG_WM_MAG_01</strain>
    </source>
</reference>
<dbReference type="GO" id="GO:0008360">
    <property type="term" value="P:regulation of cell shape"/>
    <property type="evidence" value="ECO:0007669"/>
    <property type="project" value="UniProtKB-UniRule"/>
</dbReference>
<dbReference type="InterPro" id="IPR005490">
    <property type="entry name" value="LD_TPept_cat_dom"/>
</dbReference>
<feature type="domain" description="L,D-TPase catalytic" evidence="8">
    <location>
        <begin position="183"/>
        <end position="366"/>
    </location>
</feature>
<dbReference type="Pfam" id="PF03734">
    <property type="entry name" value="YkuD"/>
    <property type="match status" value="1"/>
</dbReference>
<comment type="similarity">
    <text evidence="2">Belongs to the YkuD family.</text>
</comment>
<dbReference type="PANTHER" id="PTHR41533:SF2">
    <property type="entry name" value="BLR7131 PROTEIN"/>
    <property type="match status" value="1"/>
</dbReference>
<dbReference type="SUPFAM" id="SSF141523">
    <property type="entry name" value="L,D-transpeptidase catalytic domain-like"/>
    <property type="match status" value="1"/>
</dbReference>
<dbReference type="CDD" id="cd16913">
    <property type="entry name" value="YkuD_like"/>
    <property type="match status" value="1"/>
</dbReference>
<comment type="pathway">
    <text evidence="1 7">Cell wall biogenesis; peptidoglycan biosynthesis.</text>
</comment>
<sequence length="420" mass="49286">MRYKILLVIASLLFLSGCGDLLGPDRNGWKSSQKKEFLQILKDDTYMSLCNQEALYTRVKSSNNSRLMSQLLVSYTKNLANSCIDLKSFKHYQEAKKTQKINTHYDTNQEKINKYSIMHKLRTGQTIKQILQPYVPKSPQFIALSKRYRALKQSGAKVTEDQLRKIRLNIERTKLMKNDLGVNYALINVPEFTVRMIESNVTKLSFPVIVGKKNLQTPIFTERLKYVQINPQWNVPDSIMRESYIYDLMKNPNWLEENRMQLHQDSYDLNSPQVDPASVDWNLYIEDQKCYIPYKLVEVPSARNGLGRVKFIFPNKHSVYMHDTQTKKLFKRSVRAYSHGCIRLAKPMTLLNYITVNYTDKSLELVDQWYKSFKTRHLILTKPLEVHTAYFTAYVNEFGQLKLYNDIYGFDASQKLNFRL</sequence>
<keyword evidence="5 7" id="KW-0573">Peptidoglycan synthesis</keyword>
<feature type="active site" description="Proton donor/acceptor" evidence="7">
    <location>
        <position position="322"/>
    </location>
</feature>
<name>A0A6S6U165_9BACT</name>
<evidence type="ECO:0000256" key="5">
    <source>
        <dbReference type="ARBA" id="ARBA00022984"/>
    </source>
</evidence>
<dbReference type="GO" id="GO:0009252">
    <property type="term" value="P:peptidoglycan biosynthetic process"/>
    <property type="evidence" value="ECO:0007669"/>
    <property type="project" value="UniProtKB-UniPathway"/>
</dbReference>
<organism evidence="9">
    <name type="scientific">uncultured Sulfurovum sp</name>
    <dbReference type="NCBI Taxonomy" id="269237"/>
    <lineage>
        <taxon>Bacteria</taxon>
        <taxon>Pseudomonadati</taxon>
        <taxon>Campylobacterota</taxon>
        <taxon>Epsilonproteobacteria</taxon>
        <taxon>Campylobacterales</taxon>
        <taxon>Sulfurovaceae</taxon>
        <taxon>Sulfurovum</taxon>
        <taxon>environmental samples</taxon>
    </lineage>
</organism>
<dbReference type="EMBL" id="CACVAS010000170">
    <property type="protein sequence ID" value="CAA6828315.1"/>
    <property type="molecule type" value="Genomic_DNA"/>
</dbReference>
<evidence type="ECO:0000313" key="9">
    <source>
        <dbReference type="EMBL" id="CAA6828315.1"/>
    </source>
</evidence>
<dbReference type="PROSITE" id="PS52029">
    <property type="entry name" value="LD_TPASE"/>
    <property type="match status" value="1"/>
</dbReference>
<evidence type="ECO:0000256" key="4">
    <source>
        <dbReference type="ARBA" id="ARBA00022960"/>
    </source>
</evidence>
<dbReference type="GO" id="GO:0016740">
    <property type="term" value="F:transferase activity"/>
    <property type="evidence" value="ECO:0007669"/>
    <property type="project" value="UniProtKB-KW"/>
</dbReference>
<dbReference type="PROSITE" id="PS51257">
    <property type="entry name" value="PROKAR_LIPOPROTEIN"/>
    <property type="match status" value="1"/>
</dbReference>
<feature type="active site" description="Nucleophile" evidence="7">
    <location>
        <position position="341"/>
    </location>
</feature>
<dbReference type="Gene3D" id="2.40.440.10">
    <property type="entry name" value="L,D-transpeptidase catalytic domain-like"/>
    <property type="match status" value="1"/>
</dbReference>
<dbReference type="PANTHER" id="PTHR41533">
    <property type="entry name" value="L,D-TRANSPEPTIDASE HI_1667-RELATED"/>
    <property type="match status" value="1"/>
</dbReference>
<dbReference type="GO" id="GO:0071555">
    <property type="term" value="P:cell wall organization"/>
    <property type="evidence" value="ECO:0007669"/>
    <property type="project" value="UniProtKB-UniRule"/>
</dbReference>
<evidence type="ECO:0000259" key="8">
    <source>
        <dbReference type="PROSITE" id="PS52029"/>
    </source>
</evidence>